<comment type="caution">
    <text evidence="6">The sequence shown here is derived from an EMBL/GenBank/DDBJ whole genome shotgun (WGS) entry which is preliminary data.</text>
</comment>
<feature type="region of interest" description="Disordered" evidence="4">
    <location>
        <begin position="229"/>
        <end position="293"/>
    </location>
</feature>
<dbReference type="SUPFAM" id="SSF53955">
    <property type="entry name" value="Lysozyme-like"/>
    <property type="match status" value="1"/>
</dbReference>
<organism evidence="6 7">
    <name type="scientific">Vibrio hippocampi</name>
    <dbReference type="NCBI Taxonomy" id="654686"/>
    <lineage>
        <taxon>Bacteria</taxon>
        <taxon>Pseudomonadati</taxon>
        <taxon>Pseudomonadota</taxon>
        <taxon>Gammaproteobacteria</taxon>
        <taxon>Vibrionales</taxon>
        <taxon>Vibrionaceae</taxon>
        <taxon>Vibrio</taxon>
    </lineage>
</organism>
<dbReference type="Gene3D" id="2.10.10.20">
    <property type="entry name" value="Carbohydrate-binding module superfamily 5/12"/>
    <property type="match status" value="2"/>
</dbReference>
<sequence>MKIDMFNLNKLCFVFISAGILSGCGSDDSNTISRTAQTAPTIPVTIQAGYLLQADQARYQYMTDEDELWGHMSEEYQARITTYNNIALQYPKAEDTAYPGFIGIAEYEPGTIYDQSATQIRYTDGTRYGVFSNKWWTQGDTPDFDNQSGPWNLIVQTDKDGNYLPESEVVSDWQATGVYNGGEKVKHTINGVVHWFEAKYWTSNNEPILTKESGGTAESWETPWLKVEAPNDDSLVTPNPEDDLNKPPVCEEGNCNGIEEPTIPPVIPEPETPDPEKPEVTPTPPPTPDLSDDGLPQDGYAFLRELTTEQWDWLFPMRSGRYNLAGGTRNAPPFAKEDGSTDVFTLSAFKNAVVEYNSWAATKGYKQFLNEGTKSQQALEFTSFWAKSSRETSGSWDNAPAPWIIKDDEGNAVWKGALYWVEEVGYTTDDNGVSTAINYVDAASAYTPIEGRSYYGRGIIQLSWNYNYGAFSEWLFVNGMMTDLITERATLLKRPDYVATNGELSILSGIWFWMTPQGAKPSSHDVIYGNMTHISEFSQDQGLPQRNDSGQIPTAVGESYDQSVIAYRLGTVTNIVNGGLECNKAAAWHPGPVQRVAYFNAYAKYMNASVNGIDIPIINDGINVWSTKVSDSSPENLKMASCYSQKSYYGW</sequence>
<dbReference type="InterPro" id="IPR023346">
    <property type="entry name" value="Lysozyme-like_dom_sf"/>
</dbReference>
<dbReference type="InterPro" id="IPR036573">
    <property type="entry name" value="CBM_sf_5/12"/>
</dbReference>
<evidence type="ECO:0000256" key="1">
    <source>
        <dbReference type="ARBA" id="ARBA00022801"/>
    </source>
</evidence>
<evidence type="ECO:0000313" key="6">
    <source>
        <dbReference type="EMBL" id="CAH0526527.1"/>
    </source>
</evidence>
<dbReference type="SUPFAM" id="SSF51055">
    <property type="entry name" value="Carbohydrate binding domain"/>
    <property type="match status" value="1"/>
</dbReference>
<keyword evidence="7" id="KW-1185">Reference proteome</keyword>
<dbReference type="CDD" id="cd00325">
    <property type="entry name" value="chitinase_GH19"/>
    <property type="match status" value="1"/>
</dbReference>
<keyword evidence="3" id="KW-1015">Disulfide bond</keyword>
<keyword evidence="1" id="KW-0378">Hydrolase</keyword>
<dbReference type="Proteomes" id="UP000838160">
    <property type="component" value="Unassembled WGS sequence"/>
</dbReference>
<dbReference type="SMART" id="SM00495">
    <property type="entry name" value="ChtBD3"/>
    <property type="match status" value="2"/>
</dbReference>
<proteinExistence type="predicted"/>
<dbReference type="Pfam" id="PF00182">
    <property type="entry name" value="Glyco_hydro_19"/>
    <property type="match status" value="1"/>
</dbReference>
<evidence type="ECO:0000259" key="5">
    <source>
        <dbReference type="SMART" id="SM00495"/>
    </source>
</evidence>
<dbReference type="PROSITE" id="PS51257">
    <property type="entry name" value="PROKAR_LIPOPROTEIN"/>
    <property type="match status" value="1"/>
</dbReference>
<name>A0ABM8ZK13_9VIBR</name>
<evidence type="ECO:0000256" key="2">
    <source>
        <dbReference type="ARBA" id="ARBA00022821"/>
    </source>
</evidence>
<protein>
    <recommendedName>
        <fullName evidence="5">Chitin-binding type-3 domain-containing protein</fullName>
    </recommendedName>
</protein>
<feature type="domain" description="Chitin-binding type-3" evidence="5">
    <location>
        <begin position="104"/>
        <end position="154"/>
    </location>
</feature>
<evidence type="ECO:0000313" key="7">
    <source>
        <dbReference type="Proteomes" id="UP000838160"/>
    </source>
</evidence>
<dbReference type="InterPro" id="IPR000726">
    <property type="entry name" value="Glyco_hydro_19_cat"/>
</dbReference>
<dbReference type="PANTHER" id="PTHR22595:SF79">
    <property type="entry name" value="CHITINASE 12"/>
    <property type="match status" value="1"/>
</dbReference>
<accession>A0ABM8ZK13</accession>
<evidence type="ECO:0000256" key="3">
    <source>
        <dbReference type="ARBA" id="ARBA00023157"/>
    </source>
</evidence>
<dbReference type="CDD" id="cd12215">
    <property type="entry name" value="ChiC_BD"/>
    <property type="match status" value="1"/>
</dbReference>
<keyword evidence="2" id="KW-0611">Plant defense</keyword>
<evidence type="ECO:0000256" key="4">
    <source>
        <dbReference type="SAM" id="MobiDB-lite"/>
    </source>
</evidence>
<dbReference type="PANTHER" id="PTHR22595">
    <property type="entry name" value="CHITINASE-RELATED"/>
    <property type="match status" value="1"/>
</dbReference>
<dbReference type="Gene3D" id="3.30.20.10">
    <property type="entry name" value="Endochitinase, domain 2"/>
    <property type="match status" value="1"/>
</dbReference>
<feature type="domain" description="Chitin-binding type-3" evidence="5">
    <location>
        <begin position="170"/>
        <end position="223"/>
    </location>
</feature>
<gene>
    <name evidence="6" type="ORF">VHP8226_01881</name>
</gene>
<reference evidence="6" key="1">
    <citation type="submission" date="2021-12" db="EMBL/GenBank/DDBJ databases">
        <authorList>
            <person name="Rodrigo-Torres L."/>
            <person name="Arahal R. D."/>
            <person name="Lucena T."/>
        </authorList>
    </citation>
    <scope>NUCLEOTIDE SEQUENCE</scope>
    <source>
        <strain evidence="6">CECT 8226</strain>
    </source>
</reference>
<dbReference type="InterPro" id="IPR003610">
    <property type="entry name" value="CBM5/12"/>
</dbReference>
<dbReference type="Gene3D" id="1.10.530.10">
    <property type="match status" value="1"/>
</dbReference>
<dbReference type="EMBL" id="CAKLCM010000002">
    <property type="protein sequence ID" value="CAH0526527.1"/>
    <property type="molecule type" value="Genomic_DNA"/>
</dbReference>